<feature type="transmembrane region" description="Helical" evidence="6">
    <location>
        <begin position="228"/>
        <end position="250"/>
    </location>
</feature>
<sequence length="438" mass="48704">MWEKINEIIIRGLWGTDLSAAGKPRAILIMALRLLYGAVRDISEGQLTLRAMGLVYTTLLSLVPLLAVSFSVLKAFGVHNQVRPLLYNFLAPLGEKGSELTERIIMFVEKIDVTVLGYLGLVTLLYTVVSVIQKIEGAFNYIWKINKSRSFMRRFSDYLSVLLIGPVLIFSALGVTASLLSTSLLQKLFALEPFGTLVYIGGRIVPYLIISAAFTFVYLFIPNTKVKFVSALVGGAGAGILWETSGWAFASFIVSSKQYSAIYSGFAIILLFMIWIYLSWLILLVGASIAFYHQFPRSLTPHRGKGFPDVRRRERLAFLVMYLVGYNHYYNAPPWTLTGITEKTGFPVESVWEVLDALVQKGLLVETCDDPPLYLPRRDSETVLLKEIYASVIREGDGAFPAGEECPEVDRVSQKIDDAVDAALEGMTLKSFILSCGK</sequence>
<keyword evidence="5 6" id="KW-0472">Membrane</keyword>
<protein>
    <submittedName>
        <fullName evidence="7">YihY/virulence factor BrkB family protein</fullName>
    </submittedName>
</protein>
<dbReference type="Proteomes" id="UP000705867">
    <property type="component" value="Unassembled WGS sequence"/>
</dbReference>
<accession>A0A953J709</accession>
<dbReference type="AlphaFoldDB" id="A0A953J709"/>
<evidence type="ECO:0000256" key="6">
    <source>
        <dbReference type="SAM" id="Phobius"/>
    </source>
</evidence>
<dbReference type="NCBIfam" id="TIGR00765">
    <property type="entry name" value="yihY_not_rbn"/>
    <property type="match status" value="1"/>
</dbReference>
<feature type="transmembrane region" description="Helical" evidence="6">
    <location>
        <begin position="115"/>
        <end position="135"/>
    </location>
</feature>
<feature type="transmembrane region" description="Helical" evidence="6">
    <location>
        <begin position="155"/>
        <end position="180"/>
    </location>
</feature>
<evidence type="ECO:0000256" key="1">
    <source>
        <dbReference type="ARBA" id="ARBA00004651"/>
    </source>
</evidence>
<dbReference type="GO" id="GO:0005886">
    <property type="term" value="C:plasma membrane"/>
    <property type="evidence" value="ECO:0007669"/>
    <property type="project" value="UniProtKB-SubCell"/>
</dbReference>
<keyword evidence="2" id="KW-1003">Cell membrane</keyword>
<evidence type="ECO:0000256" key="5">
    <source>
        <dbReference type="ARBA" id="ARBA00023136"/>
    </source>
</evidence>
<keyword evidence="3 6" id="KW-0812">Transmembrane</keyword>
<comment type="caution">
    <text evidence="7">The sequence shown here is derived from an EMBL/GenBank/DDBJ whole genome shotgun (WGS) entry which is preliminary data.</text>
</comment>
<evidence type="ECO:0000256" key="4">
    <source>
        <dbReference type="ARBA" id="ARBA00022989"/>
    </source>
</evidence>
<dbReference type="InterPro" id="IPR036388">
    <property type="entry name" value="WH-like_DNA-bd_sf"/>
</dbReference>
<gene>
    <name evidence="7" type="ORF">K8I29_06235</name>
</gene>
<dbReference type="EMBL" id="JAIOIV010000045">
    <property type="protein sequence ID" value="MBZ0155802.1"/>
    <property type="molecule type" value="Genomic_DNA"/>
</dbReference>
<evidence type="ECO:0000313" key="8">
    <source>
        <dbReference type="Proteomes" id="UP000705867"/>
    </source>
</evidence>
<dbReference type="PANTHER" id="PTHR30213:SF0">
    <property type="entry name" value="UPF0761 MEMBRANE PROTEIN YIHY"/>
    <property type="match status" value="1"/>
</dbReference>
<evidence type="ECO:0000256" key="3">
    <source>
        <dbReference type="ARBA" id="ARBA00022692"/>
    </source>
</evidence>
<proteinExistence type="predicted"/>
<name>A0A953J709_9BACT</name>
<feature type="transmembrane region" description="Helical" evidence="6">
    <location>
        <begin position="262"/>
        <end position="292"/>
    </location>
</feature>
<organism evidence="7 8">
    <name type="scientific">Candidatus Nitrobium versatile</name>
    <dbReference type="NCBI Taxonomy" id="2884831"/>
    <lineage>
        <taxon>Bacteria</taxon>
        <taxon>Pseudomonadati</taxon>
        <taxon>Nitrospirota</taxon>
        <taxon>Nitrospiria</taxon>
        <taxon>Nitrospirales</taxon>
        <taxon>Nitrospiraceae</taxon>
        <taxon>Candidatus Nitrobium</taxon>
    </lineage>
</organism>
<dbReference type="PANTHER" id="PTHR30213">
    <property type="entry name" value="INNER MEMBRANE PROTEIN YHJD"/>
    <property type="match status" value="1"/>
</dbReference>
<dbReference type="Pfam" id="PF03631">
    <property type="entry name" value="Virul_fac_BrkB"/>
    <property type="match status" value="1"/>
</dbReference>
<evidence type="ECO:0000256" key="2">
    <source>
        <dbReference type="ARBA" id="ARBA00022475"/>
    </source>
</evidence>
<dbReference type="Gene3D" id="1.10.10.10">
    <property type="entry name" value="Winged helix-like DNA-binding domain superfamily/Winged helix DNA-binding domain"/>
    <property type="match status" value="1"/>
</dbReference>
<reference evidence="7" key="2">
    <citation type="submission" date="2021-08" db="EMBL/GenBank/DDBJ databases">
        <authorList>
            <person name="Dalcin Martins P."/>
        </authorList>
    </citation>
    <scope>NUCLEOTIDE SEQUENCE</scope>
    <source>
        <strain evidence="7">MAG_39</strain>
    </source>
</reference>
<reference evidence="7" key="1">
    <citation type="journal article" date="2021" name="bioRxiv">
        <title>Unraveling nitrogen, sulfur and carbon metabolic pathways and microbial community transcriptional responses to substrate deprivation and toxicity stresses in a bioreactor mimicking anoxic brackish coastal sediment conditions.</title>
        <authorList>
            <person name="Martins P.D."/>
            <person name="Echeveste M.J."/>
            <person name="Arshad A."/>
            <person name="Kurth J."/>
            <person name="Ouboter H."/>
            <person name="Jetten M.S.M."/>
            <person name="Welte C.U."/>
        </authorList>
    </citation>
    <scope>NUCLEOTIDE SEQUENCE</scope>
    <source>
        <strain evidence="7">MAG_39</strain>
    </source>
</reference>
<feature type="transmembrane region" description="Helical" evidence="6">
    <location>
        <begin position="200"/>
        <end position="221"/>
    </location>
</feature>
<comment type="subcellular location">
    <subcellularLocation>
        <location evidence="1">Cell membrane</location>
        <topology evidence="1">Multi-pass membrane protein</topology>
    </subcellularLocation>
</comment>
<keyword evidence="4 6" id="KW-1133">Transmembrane helix</keyword>
<dbReference type="InterPro" id="IPR017039">
    <property type="entry name" value="Virul_fac_BrkB"/>
</dbReference>
<feature type="transmembrane region" description="Helical" evidence="6">
    <location>
        <begin position="51"/>
        <end position="73"/>
    </location>
</feature>
<evidence type="ECO:0000313" key="7">
    <source>
        <dbReference type="EMBL" id="MBZ0155802.1"/>
    </source>
</evidence>